<accession>A0A8X7VS81</accession>
<feature type="region of interest" description="Disordered" evidence="1">
    <location>
        <begin position="1"/>
        <end position="27"/>
    </location>
</feature>
<dbReference type="Proteomes" id="UP000886595">
    <property type="component" value="Unassembled WGS sequence"/>
</dbReference>
<keyword evidence="3" id="KW-1185">Reference proteome</keyword>
<dbReference type="EMBL" id="JAAMPC010000004">
    <property type="protein sequence ID" value="KAG2316754.1"/>
    <property type="molecule type" value="Genomic_DNA"/>
</dbReference>
<organism evidence="2 3">
    <name type="scientific">Brassica carinata</name>
    <name type="common">Ethiopian mustard</name>
    <name type="synonym">Abyssinian cabbage</name>
    <dbReference type="NCBI Taxonomy" id="52824"/>
    <lineage>
        <taxon>Eukaryota</taxon>
        <taxon>Viridiplantae</taxon>
        <taxon>Streptophyta</taxon>
        <taxon>Embryophyta</taxon>
        <taxon>Tracheophyta</taxon>
        <taxon>Spermatophyta</taxon>
        <taxon>Magnoliopsida</taxon>
        <taxon>eudicotyledons</taxon>
        <taxon>Gunneridae</taxon>
        <taxon>Pentapetalae</taxon>
        <taxon>rosids</taxon>
        <taxon>malvids</taxon>
        <taxon>Brassicales</taxon>
        <taxon>Brassicaceae</taxon>
        <taxon>Brassiceae</taxon>
        <taxon>Brassica</taxon>
    </lineage>
</organism>
<sequence length="91" mass="10547">MDKNQICGTKETTEEGSESKRKRTSLSSSTRVRYALAAGDVRYVRETTQAYLKGYKTRCNEQSRKHHASENVSAEITTWDWSLQNVFYCSW</sequence>
<name>A0A8X7VS81_BRACI</name>
<dbReference type="AlphaFoldDB" id="A0A8X7VS81"/>
<proteinExistence type="predicted"/>
<protein>
    <submittedName>
        <fullName evidence="2">Uncharacterized protein</fullName>
    </submittedName>
</protein>
<gene>
    <name evidence="2" type="ORF">Bca52824_019876</name>
</gene>
<evidence type="ECO:0000256" key="1">
    <source>
        <dbReference type="SAM" id="MobiDB-lite"/>
    </source>
</evidence>
<reference evidence="2 3" key="1">
    <citation type="submission" date="2020-02" db="EMBL/GenBank/DDBJ databases">
        <authorList>
            <person name="Ma Q."/>
            <person name="Huang Y."/>
            <person name="Song X."/>
            <person name="Pei D."/>
        </authorList>
    </citation>
    <scope>NUCLEOTIDE SEQUENCE [LARGE SCALE GENOMIC DNA]</scope>
    <source>
        <strain evidence="2">Sxm20200214</strain>
        <tissue evidence="2">Leaf</tissue>
    </source>
</reference>
<evidence type="ECO:0000313" key="3">
    <source>
        <dbReference type="Proteomes" id="UP000886595"/>
    </source>
</evidence>
<comment type="caution">
    <text evidence="2">The sequence shown here is derived from an EMBL/GenBank/DDBJ whole genome shotgun (WGS) entry which is preliminary data.</text>
</comment>
<evidence type="ECO:0000313" key="2">
    <source>
        <dbReference type="EMBL" id="KAG2316754.1"/>
    </source>
</evidence>